<dbReference type="AlphaFoldDB" id="A0A9N9RQW9"/>
<evidence type="ECO:0000313" key="2">
    <source>
        <dbReference type="EMBL" id="CAG9801086.1"/>
    </source>
</evidence>
<keyword evidence="1" id="KW-1133">Transmembrane helix</keyword>
<dbReference type="Proteomes" id="UP001153620">
    <property type="component" value="Chromosome 1"/>
</dbReference>
<keyword evidence="3" id="KW-1185">Reference proteome</keyword>
<keyword evidence="1" id="KW-0472">Membrane</keyword>
<evidence type="ECO:0000313" key="3">
    <source>
        <dbReference type="Proteomes" id="UP001153620"/>
    </source>
</evidence>
<feature type="transmembrane region" description="Helical" evidence="1">
    <location>
        <begin position="12"/>
        <end position="37"/>
    </location>
</feature>
<reference evidence="2" key="1">
    <citation type="submission" date="2022-01" db="EMBL/GenBank/DDBJ databases">
        <authorList>
            <person name="King R."/>
        </authorList>
    </citation>
    <scope>NUCLEOTIDE SEQUENCE</scope>
</reference>
<gene>
    <name evidence="2" type="ORF">CHIRRI_LOCUS4021</name>
</gene>
<organism evidence="2 3">
    <name type="scientific">Chironomus riparius</name>
    <dbReference type="NCBI Taxonomy" id="315576"/>
    <lineage>
        <taxon>Eukaryota</taxon>
        <taxon>Metazoa</taxon>
        <taxon>Ecdysozoa</taxon>
        <taxon>Arthropoda</taxon>
        <taxon>Hexapoda</taxon>
        <taxon>Insecta</taxon>
        <taxon>Pterygota</taxon>
        <taxon>Neoptera</taxon>
        <taxon>Endopterygota</taxon>
        <taxon>Diptera</taxon>
        <taxon>Nematocera</taxon>
        <taxon>Chironomoidea</taxon>
        <taxon>Chironomidae</taxon>
        <taxon>Chironominae</taxon>
        <taxon>Chironomus</taxon>
    </lineage>
</organism>
<keyword evidence="1" id="KW-0812">Transmembrane</keyword>
<reference evidence="2" key="2">
    <citation type="submission" date="2022-10" db="EMBL/GenBank/DDBJ databases">
        <authorList>
            <consortium name="ENA_rothamsted_submissions"/>
            <consortium name="culmorum"/>
            <person name="King R."/>
        </authorList>
    </citation>
    <scope>NUCLEOTIDE SEQUENCE</scope>
</reference>
<proteinExistence type="predicted"/>
<dbReference type="OrthoDB" id="8193455at2759"/>
<sequence length="188" mass="20865">MQQPLKSCTKCSSLTTFFTVFIIMFSLSSTALTTFGINKPANNPVAPTHAPKGKECYTNADCVGIADSSCVKDYDFKPRCLCGDFLAPVNGLCTATLKGLRHQCKKTDECEDNMLCRENNSTKTTILGSFSKDTNREKLCLCDEENGWMENLIENHCNAAVKNFIASIFGYIVAVIFYFAITQKVLQY</sequence>
<feature type="transmembrane region" description="Helical" evidence="1">
    <location>
        <begin position="164"/>
        <end position="181"/>
    </location>
</feature>
<protein>
    <submittedName>
        <fullName evidence="2">Uncharacterized protein</fullName>
    </submittedName>
</protein>
<name>A0A9N9RQW9_9DIPT</name>
<evidence type="ECO:0000256" key="1">
    <source>
        <dbReference type="SAM" id="Phobius"/>
    </source>
</evidence>
<dbReference type="EMBL" id="OU895877">
    <property type="protein sequence ID" value="CAG9801086.1"/>
    <property type="molecule type" value="Genomic_DNA"/>
</dbReference>
<accession>A0A9N9RQW9</accession>